<feature type="binding site" evidence="11">
    <location>
        <position position="156"/>
    </location>
    <ligand>
        <name>Mg(2+)</name>
        <dbReference type="ChEBI" id="CHEBI:18420"/>
    </ligand>
</feature>
<dbReference type="InterPro" id="IPR024932">
    <property type="entry name" value="ApbE"/>
</dbReference>
<evidence type="ECO:0000313" key="12">
    <source>
        <dbReference type="EMBL" id="PTW54327.1"/>
    </source>
</evidence>
<evidence type="ECO:0000256" key="10">
    <source>
        <dbReference type="PIRNR" id="PIRNR006268"/>
    </source>
</evidence>
<comment type="cofactor">
    <cofactor evidence="11">
        <name>Mg(2+)</name>
        <dbReference type="ChEBI" id="CHEBI:18420"/>
    </cofactor>
    <cofactor evidence="11">
        <name>Mn(2+)</name>
        <dbReference type="ChEBI" id="CHEBI:29035"/>
    </cofactor>
    <text evidence="11">Magnesium. Can also use manganese.</text>
</comment>
<evidence type="ECO:0000256" key="5">
    <source>
        <dbReference type="ARBA" id="ARBA00022723"/>
    </source>
</evidence>
<dbReference type="InterPro" id="IPR003374">
    <property type="entry name" value="ApbE-like_sf"/>
</dbReference>
<evidence type="ECO:0000256" key="6">
    <source>
        <dbReference type="ARBA" id="ARBA00022827"/>
    </source>
</evidence>
<dbReference type="AlphaFoldDB" id="A0A2T5US41"/>
<evidence type="ECO:0000256" key="11">
    <source>
        <dbReference type="PIRSR" id="PIRSR006268-2"/>
    </source>
</evidence>
<dbReference type="Gene3D" id="3.10.520.10">
    <property type="entry name" value="ApbE-like domains"/>
    <property type="match status" value="1"/>
</dbReference>
<feature type="binding site" evidence="11">
    <location>
        <position position="274"/>
    </location>
    <ligand>
        <name>Mg(2+)</name>
        <dbReference type="ChEBI" id="CHEBI:18420"/>
    </ligand>
</feature>
<evidence type="ECO:0000256" key="7">
    <source>
        <dbReference type="ARBA" id="ARBA00022842"/>
    </source>
</evidence>
<reference evidence="12 13" key="1">
    <citation type="submission" date="2018-04" db="EMBL/GenBank/DDBJ databases">
        <title>Genomic Encyclopedia of Archaeal and Bacterial Type Strains, Phase II (KMG-II): from individual species to whole genera.</title>
        <authorList>
            <person name="Goeker M."/>
        </authorList>
    </citation>
    <scope>NUCLEOTIDE SEQUENCE [LARGE SCALE GENOMIC DNA]</scope>
    <source>
        <strain evidence="12 13">DSM 23382</strain>
    </source>
</reference>
<sequence length="338" mass="36171">MSKMSTDLVRHALNGPTMGTRWSAIVHCAPGIDPPPIRAALAAAVDEIDRQMSPRKPESDLMRVNRATPGTWVDVPAHILNVLEAGLEIGRASDCAFDIGMGDAVAAWGFSAADPDPDQIRAAIRVIRHPAHEVLEIDRESARVRKHAPIALDLCGIAKGYGVDRLAETVRDFGIRHALLSIDGEVRALGSLPDDNPWVIGVERPDPDCRAAHSILTLTETSVATSGDYRHRVELAGNHFAHIMDPNRGAPLVACSVSATVVAPSCMQADAWATAMMVLGPDRGMRLARDLGLSVLFLDRRGGTLVPLKTGPVFGCGMRLDMQAKALGSSMPEAKAQK</sequence>
<evidence type="ECO:0000256" key="2">
    <source>
        <dbReference type="ARBA" id="ARBA00016337"/>
    </source>
</evidence>
<keyword evidence="7 10" id="KW-0460">Magnesium</keyword>
<protein>
    <recommendedName>
        <fullName evidence="2 10">FAD:protein FMN transferase</fullName>
        <ecNumber evidence="1 10">2.7.1.180</ecNumber>
    </recommendedName>
    <alternativeName>
        <fullName evidence="8 10">Flavin transferase</fullName>
    </alternativeName>
</protein>
<keyword evidence="6 10" id="KW-0274">FAD</keyword>
<dbReference type="EMBL" id="QAYG01000014">
    <property type="protein sequence ID" value="PTW54327.1"/>
    <property type="molecule type" value="Genomic_DNA"/>
</dbReference>
<dbReference type="EC" id="2.7.1.180" evidence="1 10"/>
<evidence type="ECO:0000313" key="13">
    <source>
        <dbReference type="Proteomes" id="UP000244081"/>
    </source>
</evidence>
<dbReference type="PANTHER" id="PTHR30040">
    <property type="entry name" value="THIAMINE BIOSYNTHESIS LIPOPROTEIN APBE"/>
    <property type="match status" value="1"/>
</dbReference>
<keyword evidence="4 10" id="KW-0808">Transferase</keyword>
<dbReference type="GO" id="GO:0016740">
    <property type="term" value="F:transferase activity"/>
    <property type="evidence" value="ECO:0007669"/>
    <property type="project" value="UniProtKB-UniRule"/>
</dbReference>
<dbReference type="GO" id="GO:0046872">
    <property type="term" value="F:metal ion binding"/>
    <property type="evidence" value="ECO:0007669"/>
    <property type="project" value="UniProtKB-UniRule"/>
</dbReference>
<keyword evidence="3 10" id="KW-0285">Flavoprotein</keyword>
<comment type="catalytic activity">
    <reaction evidence="9 10">
        <text>L-threonyl-[protein] + FAD = FMN-L-threonyl-[protein] + AMP + H(+)</text>
        <dbReference type="Rhea" id="RHEA:36847"/>
        <dbReference type="Rhea" id="RHEA-COMP:11060"/>
        <dbReference type="Rhea" id="RHEA-COMP:11061"/>
        <dbReference type="ChEBI" id="CHEBI:15378"/>
        <dbReference type="ChEBI" id="CHEBI:30013"/>
        <dbReference type="ChEBI" id="CHEBI:57692"/>
        <dbReference type="ChEBI" id="CHEBI:74257"/>
        <dbReference type="ChEBI" id="CHEBI:456215"/>
        <dbReference type="EC" id="2.7.1.180"/>
    </reaction>
</comment>
<keyword evidence="12" id="KW-0449">Lipoprotein</keyword>
<keyword evidence="13" id="KW-1185">Reference proteome</keyword>
<evidence type="ECO:0000256" key="9">
    <source>
        <dbReference type="ARBA" id="ARBA00048540"/>
    </source>
</evidence>
<keyword evidence="5 10" id="KW-0479">Metal-binding</keyword>
<evidence type="ECO:0000256" key="8">
    <source>
        <dbReference type="ARBA" id="ARBA00031306"/>
    </source>
</evidence>
<accession>A0A2T5US41</accession>
<dbReference type="Pfam" id="PF02424">
    <property type="entry name" value="ApbE"/>
    <property type="match status" value="1"/>
</dbReference>
<proteinExistence type="inferred from homology"/>
<comment type="similarity">
    <text evidence="10">Belongs to the ApbE family.</text>
</comment>
<gene>
    <name evidence="12" type="ORF">C8N35_1148</name>
</gene>
<name>A0A2T5US41_9HYPH</name>
<feature type="binding site" evidence="11">
    <location>
        <position position="270"/>
    </location>
    <ligand>
        <name>Mg(2+)</name>
        <dbReference type="ChEBI" id="CHEBI:18420"/>
    </ligand>
</feature>
<organism evidence="12 13">
    <name type="scientific">Breoghania corrubedonensis</name>
    <dbReference type="NCBI Taxonomy" id="665038"/>
    <lineage>
        <taxon>Bacteria</taxon>
        <taxon>Pseudomonadati</taxon>
        <taxon>Pseudomonadota</taxon>
        <taxon>Alphaproteobacteria</taxon>
        <taxon>Hyphomicrobiales</taxon>
        <taxon>Stappiaceae</taxon>
        <taxon>Breoghania</taxon>
    </lineage>
</organism>
<dbReference type="PANTHER" id="PTHR30040:SF2">
    <property type="entry name" value="FAD:PROTEIN FMN TRANSFERASE"/>
    <property type="match status" value="1"/>
</dbReference>
<comment type="caution">
    <text evidence="12">The sequence shown here is derived from an EMBL/GenBank/DDBJ whole genome shotgun (WGS) entry which is preliminary data.</text>
</comment>
<dbReference type="OrthoDB" id="9778595at2"/>
<evidence type="ECO:0000256" key="1">
    <source>
        <dbReference type="ARBA" id="ARBA00011955"/>
    </source>
</evidence>
<dbReference type="SUPFAM" id="SSF143631">
    <property type="entry name" value="ApbE-like"/>
    <property type="match status" value="1"/>
</dbReference>
<evidence type="ECO:0000256" key="4">
    <source>
        <dbReference type="ARBA" id="ARBA00022679"/>
    </source>
</evidence>
<dbReference type="PIRSF" id="PIRSF006268">
    <property type="entry name" value="ApbE"/>
    <property type="match status" value="1"/>
</dbReference>
<evidence type="ECO:0000256" key="3">
    <source>
        <dbReference type="ARBA" id="ARBA00022630"/>
    </source>
</evidence>
<dbReference type="RefSeq" id="WP_107991951.1">
    <property type="nucleotide sequence ID" value="NZ_QAYG01000014.1"/>
</dbReference>
<dbReference type="Proteomes" id="UP000244081">
    <property type="component" value="Unassembled WGS sequence"/>
</dbReference>